<accession>A0A364KUP3</accession>
<dbReference type="Proteomes" id="UP000249363">
    <property type="component" value="Unassembled WGS sequence"/>
</dbReference>
<dbReference type="OrthoDB" id="3941538at2759"/>
<dbReference type="InterPro" id="IPR036291">
    <property type="entry name" value="NAD(P)-bd_dom_sf"/>
</dbReference>
<comment type="caution">
    <text evidence="2">The sequence shown here is derived from an EMBL/GenBank/DDBJ whole genome shotgun (WGS) entry which is preliminary data.</text>
</comment>
<keyword evidence="3" id="KW-1185">Reference proteome</keyword>
<dbReference type="SUPFAM" id="SSF50129">
    <property type="entry name" value="GroES-like"/>
    <property type="match status" value="1"/>
</dbReference>
<dbReference type="InterPro" id="IPR011032">
    <property type="entry name" value="GroES-like_sf"/>
</dbReference>
<gene>
    <name evidence="2" type="ORF">BHQ10_003276</name>
</gene>
<sequence length="270" mass="29812">MSGIVQDVGLGVSRFVKGQGVVLMPLQSEYDLRDFEHGNRQRFIEDGLMDSKVFFSAPSSYLYPLPASISLQSATYLGALATAYHALLRTSPFRSLDNVLIVSSNCVSLFLIRLLYLQNALQIMVVEQDPFLKRLAIQFGATHVLDPGDIDVSESVRLLTDDMGADVVFQISDQCDYEHTPAITSSSAMLKTIKARNAARSAISACRTRGTIVNIAPREMYEDRKSKYRNELMMHEVQYMGSAGYDFASLKAAVGLMERGDVMSEGISLA</sequence>
<dbReference type="GeneID" id="63792492"/>
<evidence type="ECO:0000256" key="1">
    <source>
        <dbReference type="ARBA" id="ARBA00023002"/>
    </source>
</evidence>
<evidence type="ECO:0000313" key="3">
    <source>
        <dbReference type="Proteomes" id="UP000249363"/>
    </source>
</evidence>
<evidence type="ECO:0000313" key="2">
    <source>
        <dbReference type="EMBL" id="RAO67264.1"/>
    </source>
</evidence>
<dbReference type="Gene3D" id="3.90.180.10">
    <property type="entry name" value="Medium-chain alcohol dehydrogenases, catalytic domain"/>
    <property type="match status" value="1"/>
</dbReference>
<dbReference type="RefSeq" id="XP_040731780.1">
    <property type="nucleotide sequence ID" value="XM_040875514.1"/>
</dbReference>
<keyword evidence="1" id="KW-0560">Oxidoreductase</keyword>
<dbReference type="EMBL" id="MIKG01000005">
    <property type="protein sequence ID" value="RAO67264.1"/>
    <property type="molecule type" value="Genomic_DNA"/>
</dbReference>
<dbReference type="AlphaFoldDB" id="A0A364KUP3"/>
<dbReference type="PANTHER" id="PTHR43401">
    <property type="entry name" value="L-THREONINE 3-DEHYDROGENASE"/>
    <property type="match status" value="1"/>
</dbReference>
<dbReference type="GO" id="GO:0016491">
    <property type="term" value="F:oxidoreductase activity"/>
    <property type="evidence" value="ECO:0007669"/>
    <property type="project" value="UniProtKB-KW"/>
</dbReference>
<dbReference type="PANTHER" id="PTHR43401:SF2">
    <property type="entry name" value="L-THREONINE 3-DEHYDROGENASE"/>
    <property type="match status" value="1"/>
</dbReference>
<protein>
    <submittedName>
        <fullName evidence="2">Uncharacterized protein</fullName>
    </submittedName>
</protein>
<name>A0A364KUP3_TALAM</name>
<dbReference type="SUPFAM" id="SSF51735">
    <property type="entry name" value="NAD(P)-binding Rossmann-fold domains"/>
    <property type="match status" value="1"/>
</dbReference>
<reference evidence="2 3" key="1">
    <citation type="journal article" date="2017" name="Biotechnol. Biofuels">
        <title>Differential beta-glucosidase expression as a function of carbon source availability in Talaromyces amestolkiae: a genomic and proteomic approach.</title>
        <authorList>
            <person name="de Eugenio L.I."/>
            <person name="Mendez-Liter J.A."/>
            <person name="Nieto-Dominguez M."/>
            <person name="Alonso L."/>
            <person name="Gil-Munoz J."/>
            <person name="Barriuso J."/>
            <person name="Prieto A."/>
            <person name="Martinez M.J."/>
        </authorList>
    </citation>
    <scope>NUCLEOTIDE SEQUENCE [LARGE SCALE GENOMIC DNA]</scope>
    <source>
        <strain evidence="2 3">CIB</strain>
    </source>
</reference>
<dbReference type="STRING" id="1196081.A0A364KUP3"/>
<dbReference type="Gene3D" id="3.40.50.720">
    <property type="entry name" value="NAD(P)-binding Rossmann-like Domain"/>
    <property type="match status" value="1"/>
</dbReference>
<proteinExistence type="predicted"/>
<dbReference type="InterPro" id="IPR050129">
    <property type="entry name" value="Zn_alcohol_dh"/>
</dbReference>
<organism evidence="2 3">
    <name type="scientific">Talaromyces amestolkiae</name>
    <dbReference type="NCBI Taxonomy" id="1196081"/>
    <lineage>
        <taxon>Eukaryota</taxon>
        <taxon>Fungi</taxon>
        <taxon>Dikarya</taxon>
        <taxon>Ascomycota</taxon>
        <taxon>Pezizomycotina</taxon>
        <taxon>Eurotiomycetes</taxon>
        <taxon>Eurotiomycetidae</taxon>
        <taxon>Eurotiales</taxon>
        <taxon>Trichocomaceae</taxon>
        <taxon>Talaromyces</taxon>
        <taxon>Talaromyces sect. Talaromyces</taxon>
    </lineage>
</organism>